<dbReference type="InterPro" id="IPR003961">
    <property type="entry name" value="FN3_dom"/>
</dbReference>
<keyword evidence="2" id="KW-0378">Hydrolase</keyword>
<evidence type="ECO:0000256" key="5">
    <source>
        <dbReference type="SAM" id="SignalP"/>
    </source>
</evidence>
<dbReference type="InterPro" id="IPR050991">
    <property type="entry name" value="ECM_Regulatory_Proteins"/>
</dbReference>
<gene>
    <name evidence="7" type="ORF">ACFPM3_07860</name>
</gene>
<dbReference type="SUPFAM" id="SSF49265">
    <property type="entry name" value="Fibronectin type III"/>
    <property type="match status" value="1"/>
</dbReference>
<dbReference type="InterPro" id="IPR013783">
    <property type="entry name" value="Ig-like_fold"/>
</dbReference>
<protein>
    <submittedName>
        <fullName evidence="7">Fibronectin type III domain-containing protein</fullName>
    </submittedName>
</protein>
<dbReference type="PANTHER" id="PTHR46708">
    <property type="entry name" value="TENASCIN"/>
    <property type="match status" value="1"/>
</dbReference>
<dbReference type="EMBL" id="JBHSJD010000005">
    <property type="protein sequence ID" value="MFC5022051.1"/>
    <property type="molecule type" value="Genomic_DNA"/>
</dbReference>
<evidence type="ECO:0000259" key="6">
    <source>
        <dbReference type="PROSITE" id="PS50853"/>
    </source>
</evidence>
<keyword evidence="8" id="KW-1185">Reference proteome</keyword>
<evidence type="ECO:0000256" key="2">
    <source>
        <dbReference type="ARBA" id="ARBA00023295"/>
    </source>
</evidence>
<evidence type="ECO:0000256" key="3">
    <source>
        <dbReference type="ARBA" id="ARBA00023326"/>
    </source>
</evidence>
<keyword evidence="5" id="KW-0732">Signal</keyword>
<keyword evidence="3" id="KW-0624">Polysaccharide degradation</keyword>
<evidence type="ECO:0000313" key="8">
    <source>
        <dbReference type="Proteomes" id="UP001595829"/>
    </source>
</evidence>
<dbReference type="Proteomes" id="UP001595829">
    <property type="component" value="Unassembled WGS sequence"/>
</dbReference>
<keyword evidence="2" id="KW-0326">Glycosidase</keyword>
<evidence type="ECO:0000256" key="1">
    <source>
        <dbReference type="ARBA" id="ARBA00022737"/>
    </source>
</evidence>
<dbReference type="CDD" id="cd00063">
    <property type="entry name" value="FN3"/>
    <property type="match status" value="2"/>
</dbReference>
<feature type="domain" description="Fibronectin type-III" evidence="6">
    <location>
        <begin position="34"/>
        <end position="121"/>
    </location>
</feature>
<organism evidence="7 8">
    <name type="scientific">Streptomyces coeruleoprunus</name>
    <dbReference type="NCBI Taxonomy" id="285563"/>
    <lineage>
        <taxon>Bacteria</taxon>
        <taxon>Bacillati</taxon>
        <taxon>Actinomycetota</taxon>
        <taxon>Actinomycetes</taxon>
        <taxon>Kitasatosporales</taxon>
        <taxon>Streptomycetaceae</taxon>
        <taxon>Streptomyces</taxon>
    </lineage>
</organism>
<dbReference type="SMART" id="SM00060">
    <property type="entry name" value="FN3"/>
    <property type="match status" value="2"/>
</dbReference>
<proteinExistence type="predicted"/>
<dbReference type="PROSITE" id="PS51257">
    <property type="entry name" value="PROKAR_LIPOPROTEIN"/>
    <property type="match status" value="1"/>
</dbReference>
<evidence type="ECO:0000256" key="4">
    <source>
        <dbReference type="SAM" id="MobiDB-lite"/>
    </source>
</evidence>
<feature type="compositionally biased region" description="Polar residues" evidence="4">
    <location>
        <begin position="105"/>
        <end position="115"/>
    </location>
</feature>
<name>A0ABV9X9A8_9ACTN</name>
<dbReference type="PANTHER" id="PTHR46708:SF2">
    <property type="entry name" value="FIBRONECTIN TYPE-III DOMAIN-CONTAINING PROTEIN"/>
    <property type="match status" value="1"/>
</dbReference>
<dbReference type="Pfam" id="PF00041">
    <property type="entry name" value="fn3"/>
    <property type="match status" value="1"/>
</dbReference>
<sequence length="220" mass="23135">MHRPRLLAVSAAPLAAVLLVACGAEERDTRPPSVPTGVTAQAGSATSAHVMWAAATDDRAVTGYDVFQHGRRVKTLPGDRTMVDVDRLAPSTTYRFTVRARDAAENSSPDSTPVDLTTAPGPGDGASTAPTGLTARARPGEIVLTWTPPRTGGPVKEHQLYLDGKFATTIVWGTAPPAGTATYSITVTDPAGTRHSVKLRARLPDGTWGDFSAQRTVVVR</sequence>
<feature type="region of interest" description="Disordered" evidence="4">
    <location>
        <begin position="100"/>
        <end position="133"/>
    </location>
</feature>
<keyword evidence="1" id="KW-0677">Repeat</keyword>
<evidence type="ECO:0000313" key="7">
    <source>
        <dbReference type="EMBL" id="MFC5022051.1"/>
    </source>
</evidence>
<feature type="domain" description="Fibronectin type-III" evidence="6">
    <location>
        <begin position="129"/>
        <end position="220"/>
    </location>
</feature>
<dbReference type="PROSITE" id="PS50853">
    <property type="entry name" value="FN3"/>
    <property type="match status" value="2"/>
</dbReference>
<feature type="chain" id="PRO_5047421490" evidence="5">
    <location>
        <begin position="24"/>
        <end position="220"/>
    </location>
</feature>
<comment type="caution">
    <text evidence="7">The sequence shown here is derived from an EMBL/GenBank/DDBJ whole genome shotgun (WGS) entry which is preliminary data.</text>
</comment>
<dbReference type="Gene3D" id="2.60.40.10">
    <property type="entry name" value="Immunoglobulins"/>
    <property type="match status" value="2"/>
</dbReference>
<feature type="signal peptide" evidence="5">
    <location>
        <begin position="1"/>
        <end position="23"/>
    </location>
</feature>
<dbReference type="RefSeq" id="WP_380842576.1">
    <property type="nucleotide sequence ID" value="NZ_JBHMCZ010000049.1"/>
</dbReference>
<dbReference type="InterPro" id="IPR036116">
    <property type="entry name" value="FN3_sf"/>
</dbReference>
<accession>A0ABV9X9A8</accession>
<keyword evidence="3" id="KW-0119">Carbohydrate metabolism</keyword>
<reference evidence="8" key="1">
    <citation type="journal article" date="2019" name="Int. J. Syst. Evol. Microbiol.">
        <title>The Global Catalogue of Microorganisms (GCM) 10K type strain sequencing project: providing services to taxonomists for standard genome sequencing and annotation.</title>
        <authorList>
            <consortium name="The Broad Institute Genomics Platform"/>
            <consortium name="The Broad Institute Genome Sequencing Center for Infectious Disease"/>
            <person name="Wu L."/>
            <person name="Ma J."/>
        </authorList>
    </citation>
    <scope>NUCLEOTIDE SEQUENCE [LARGE SCALE GENOMIC DNA]</scope>
    <source>
        <strain evidence="8">CGMCC 4.1648</strain>
    </source>
</reference>